<dbReference type="OrthoDB" id="1681166at2759"/>
<name>A0A0C3CPR5_9AGAM</name>
<dbReference type="STRING" id="1036808.A0A0C3CPR5"/>
<proteinExistence type="predicted"/>
<dbReference type="Proteomes" id="UP000053989">
    <property type="component" value="Unassembled WGS sequence"/>
</dbReference>
<dbReference type="Gene3D" id="3.30.40.10">
    <property type="entry name" value="Zinc/RING finger domain, C3HC4 (zinc finger)"/>
    <property type="match status" value="1"/>
</dbReference>
<accession>A0A0C3CPR5</accession>
<evidence type="ECO:0000313" key="3">
    <source>
        <dbReference type="Proteomes" id="UP000053989"/>
    </source>
</evidence>
<evidence type="ECO:0000259" key="1">
    <source>
        <dbReference type="Pfam" id="PF12861"/>
    </source>
</evidence>
<sequence>PSCMMPGDDCPLVWGEYGHIFCIHCLLKWVGTTAYKQQFSMDRRPWCTCVCPPHHRLRDTQGWELLSQILSNEKSVT</sequence>
<feature type="non-terminal residue" evidence="2">
    <location>
        <position position="1"/>
    </location>
</feature>
<keyword evidence="3" id="KW-1185">Reference proteome</keyword>
<dbReference type="HOGENOM" id="CLU_2644849_0_0_1"/>
<feature type="domain" description="Anaphase-promoting complex subunit 11 RING-H2 finger" evidence="1">
    <location>
        <begin position="1"/>
        <end position="47"/>
    </location>
</feature>
<dbReference type="EMBL" id="KN822378">
    <property type="protein sequence ID" value="KIM50570.1"/>
    <property type="molecule type" value="Genomic_DNA"/>
</dbReference>
<protein>
    <recommendedName>
        <fullName evidence="1">Anaphase-promoting complex subunit 11 RING-H2 finger domain-containing protein</fullName>
    </recommendedName>
</protein>
<dbReference type="InterPro" id="IPR024991">
    <property type="entry name" value="RING-H2_APC11"/>
</dbReference>
<reference evidence="3" key="2">
    <citation type="submission" date="2015-01" db="EMBL/GenBank/DDBJ databases">
        <title>Evolutionary Origins and Diversification of the Mycorrhizal Mutualists.</title>
        <authorList>
            <consortium name="DOE Joint Genome Institute"/>
            <consortium name="Mycorrhizal Genomics Consortium"/>
            <person name="Kohler A."/>
            <person name="Kuo A."/>
            <person name="Nagy L.G."/>
            <person name="Floudas D."/>
            <person name="Copeland A."/>
            <person name="Barry K.W."/>
            <person name="Cichocki N."/>
            <person name="Veneault-Fourrey C."/>
            <person name="LaButti K."/>
            <person name="Lindquist E.A."/>
            <person name="Lipzen A."/>
            <person name="Lundell T."/>
            <person name="Morin E."/>
            <person name="Murat C."/>
            <person name="Riley R."/>
            <person name="Ohm R."/>
            <person name="Sun H."/>
            <person name="Tunlid A."/>
            <person name="Henrissat B."/>
            <person name="Grigoriev I.V."/>
            <person name="Hibbett D.S."/>
            <person name="Martin F."/>
        </authorList>
    </citation>
    <scope>NUCLEOTIDE SEQUENCE [LARGE SCALE GENOMIC DNA]</scope>
    <source>
        <strain evidence="3">Foug A</strain>
    </source>
</reference>
<dbReference type="AlphaFoldDB" id="A0A0C3CPR5"/>
<dbReference type="GO" id="GO:0005680">
    <property type="term" value="C:anaphase-promoting complex"/>
    <property type="evidence" value="ECO:0007669"/>
    <property type="project" value="InterPro"/>
</dbReference>
<dbReference type="InParanoid" id="A0A0C3CPR5"/>
<dbReference type="GO" id="GO:0061630">
    <property type="term" value="F:ubiquitin protein ligase activity"/>
    <property type="evidence" value="ECO:0007669"/>
    <property type="project" value="InterPro"/>
</dbReference>
<reference evidence="2 3" key="1">
    <citation type="submission" date="2014-04" db="EMBL/GenBank/DDBJ databases">
        <authorList>
            <consortium name="DOE Joint Genome Institute"/>
            <person name="Kuo A."/>
            <person name="Kohler A."/>
            <person name="Nagy L.G."/>
            <person name="Floudas D."/>
            <person name="Copeland A."/>
            <person name="Barry K.W."/>
            <person name="Cichocki N."/>
            <person name="Veneault-Fourrey C."/>
            <person name="LaButti K."/>
            <person name="Lindquist E.A."/>
            <person name="Lipzen A."/>
            <person name="Lundell T."/>
            <person name="Morin E."/>
            <person name="Murat C."/>
            <person name="Sun H."/>
            <person name="Tunlid A."/>
            <person name="Henrissat B."/>
            <person name="Grigoriev I.V."/>
            <person name="Hibbett D.S."/>
            <person name="Martin F."/>
            <person name="Nordberg H.P."/>
            <person name="Cantor M.N."/>
            <person name="Hua S.X."/>
        </authorList>
    </citation>
    <scope>NUCLEOTIDE SEQUENCE [LARGE SCALE GENOMIC DNA]</scope>
    <source>
        <strain evidence="2 3">Foug A</strain>
    </source>
</reference>
<evidence type="ECO:0000313" key="2">
    <source>
        <dbReference type="EMBL" id="KIM50570.1"/>
    </source>
</evidence>
<dbReference type="GO" id="GO:0097602">
    <property type="term" value="F:cullin family protein binding"/>
    <property type="evidence" value="ECO:0007669"/>
    <property type="project" value="InterPro"/>
</dbReference>
<gene>
    <name evidence="2" type="ORF">SCLCIDRAFT_145140</name>
</gene>
<dbReference type="InterPro" id="IPR013083">
    <property type="entry name" value="Znf_RING/FYVE/PHD"/>
</dbReference>
<dbReference type="GO" id="GO:0008270">
    <property type="term" value="F:zinc ion binding"/>
    <property type="evidence" value="ECO:0007669"/>
    <property type="project" value="InterPro"/>
</dbReference>
<dbReference type="GO" id="GO:0031145">
    <property type="term" value="P:anaphase-promoting complex-dependent catabolic process"/>
    <property type="evidence" value="ECO:0007669"/>
    <property type="project" value="InterPro"/>
</dbReference>
<organism evidence="2 3">
    <name type="scientific">Scleroderma citrinum Foug A</name>
    <dbReference type="NCBI Taxonomy" id="1036808"/>
    <lineage>
        <taxon>Eukaryota</taxon>
        <taxon>Fungi</taxon>
        <taxon>Dikarya</taxon>
        <taxon>Basidiomycota</taxon>
        <taxon>Agaricomycotina</taxon>
        <taxon>Agaricomycetes</taxon>
        <taxon>Agaricomycetidae</taxon>
        <taxon>Boletales</taxon>
        <taxon>Sclerodermatineae</taxon>
        <taxon>Sclerodermataceae</taxon>
        <taxon>Scleroderma</taxon>
    </lineage>
</organism>
<dbReference type="Pfam" id="PF12861">
    <property type="entry name" value="zf-ANAPC11"/>
    <property type="match status" value="1"/>
</dbReference>
<dbReference type="SUPFAM" id="SSF57850">
    <property type="entry name" value="RING/U-box"/>
    <property type="match status" value="1"/>
</dbReference>